<dbReference type="PROSITE" id="PS00132">
    <property type="entry name" value="CARBOXYPEPT_ZN_1"/>
    <property type="match status" value="1"/>
</dbReference>
<comment type="cofactor">
    <cofactor evidence="1">
        <name>Zn(2+)</name>
        <dbReference type="ChEBI" id="CHEBI:29105"/>
    </cofactor>
</comment>
<feature type="domain" description="Peptidase M14" evidence="11">
    <location>
        <begin position="1"/>
        <end position="152"/>
    </location>
</feature>
<proteinExistence type="inferred from homology"/>
<dbReference type="PANTHER" id="PTHR11705">
    <property type="entry name" value="PROTEASE FAMILY M14 CARBOXYPEPTIDASE A,B"/>
    <property type="match status" value="1"/>
</dbReference>
<evidence type="ECO:0000313" key="13">
    <source>
        <dbReference type="EnsemblMetazoa" id="CapteP85410"/>
    </source>
</evidence>
<evidence type="ECO:0000256" key="4">
    <source>
        <dbReference type="ARBA" id="ARBA00022670"/>
    </source>
</evidence>
<feature type="non-terminal residue" evidence="12">
    <location>
        <position position="152"/>
    </location>
</feature>
<reference evidence="13" key="3">
    <citation type="submission" date="2015-06" db="UniProtKB">
        <authorList>
            <consortium name="EnsemblMetazoa"/>
        </authorList>
    </citation>
    <scope>IDENTIFICATION</scope>
</reference>
<dbReference type="PRINTS" id="PR00765">
    <property type="entry name" value="CRBOXYPTASEA"/>
</dbReference>
<keyword evidence="5" id="KW-0479">Metal-binding</keyword>
<keyword evidence="4" id="KW-0645">Protease</keyword>
<reference evidence="14" key="1">
    <citation type="submission" date="2012-12" db="EMBL/GenBank/DDBJ databases">
        <authorList>
            <person name="Hellsten U."/>
            <person name="Grimwood J."/>
            <person name="Chapman J.A."/>
            <person name="Shapiro H."/>
            <person name="Aerts A."/>
            <person name="Otillar R.P."/>
            <person name="Terry A.Y."/>
            <person name="Boore J.L."/>
            <person name="Simakov O."/>
            <person name="Marletaz F."/>
            <person name="Cho S.-J."/>
            <person name="Edsinger-Gonzales E."/>
            <person name="Havlak P."/>
            <person name="Kuo D.-H."/>
            <person name="Larsson T."/>
            <person name="Lv J."/>
            <person name="Arendt D."/>
            <person name="Savage R."/>
            <person name="Osoegawa K."/>
            <person name="de Jong P."/>
            <person name="Lindberg D.R."/>
            <person name="Seaver E.C."/>
            <person name="Weisblat D.A."/>
            <person name="Putnam N.H."/>
            <person name="Grigoriev I.V."/>
            <person name="Rokhsar D.S."/>
        </authorList>
    </citation>
    <scope>NUCLEOTIDE SEQUENCE</scope>
    <source>
        <strain evidence="14">I ESC-2004</strain>
    </source>
</reference>
<name>R7UUY4_CAPTE</name>
<sequence length="152" mass="17335">KSGSGRKSFWLDATIHAREWIATATILKITDQIINDYSTDSIVQSLVDKYDCYIAPMLNPDGYKFSWDSNRYWHKDRRTRNLSASVDLNRNFDVQWMSDGTSSFACMDTYGGKSAASEPETQAVQDEAQRVGRDVLAWVSINSYSILWLAPY</sequence>
<dbReference type="SUPFAM" id="SSF53187">
    <property type="entry name" value="Zn-dependent exopeptidases"/>
    <property type="match status" value="1"/>
</dbReference>
<evidence type="ECO:0000259" key="11">
    <source>
        <dbReference type="PROSITE" id="PS52035"/>
    </source>
</evidence>
<dbReference type="PROSITE" id="PS52035">
    <property type="entry name" value="PEPTIDASE_M14"/>
    <property type="match status" value="1"/>
</dbReference>
<reference evidence="12 14" key="2">
    <citation type="journal article" date="2013" name="Nature">
        <title>Insights into bilaterian evolution from three spiralian genomes.</title>
        <authorList>
            <person name="Simakov O."/>
            <person name="Marletaz F."/>
            <person name="Cho S.J."/>
            <person name="Edsinger-Gonzales E."/>
            <person name="Havlak P."/>
            <person name="Hellsten U."/>
            <person name="Kuo D.H."/>
            <person name="Larsson T."/>
            <person name="Lv J."/>
            <person name="Arendt D."/>
            <person name="Savage R."/>
            <person name="Osoegawa K."/>
            <person name="de Jong P."/>
            <person name="Grimwood J."/>
            <person name="Chapman J.A."/>
            <person name="Shapiro H."/>
            <person name="Aerts A."/>
            <person name="Otillar R.P."/>
            <person name="Terry A.Y."/>
            <person name="Boore J.L."/>
            <person name="Grigoriev I.V."/>
            <person name="Lindberg D.R."/>
            <person name="Seaver E.C."/>
            <person name="Weisblat D.A."/>
            <person name="Putnam N.H."/>
            <person name="Rokhsar D.S."/>
        </authorList>
    </citation>
    <scope>NUCLEOTIDE SEQUENCE</scope>
    <source>
        <strain evidence="12 14">I ESC-2004</strain>
    </source>
</reference>
<evidence type="ECO:0000256" key="5">
    <source>
        <dbReference type="ARBA" id="ARBA00022723"/>
    </source>
</evidence>
<keyword evidence="6" id="KW-0732">Signal</keyword>
<comment type="caution">
    <text evidence="10">Lacks conserved residue(s) required for the propagation of feature annotation.</text>
</comment>
<dbReference type="SMART" id="SM00631">
    <property type="entry name" value="Zn_pept"/>
    <property type="match status" value="1"/>
</dbReference>
<accession>R7UUY4</accession>
<dbReference type="OrthoDB" id="3626597at2759"/>
<keyword evidence="9" id="KW-0482">Metalloprotease</keyword>
<keyword evidence="8" id="KW-0862">Zinc</keyword>
<evidence type="ECO:0000256" key="6">
    <source>
        <dbReference type="ARBA" id="ARBA00022729"/>
    </source>
</evidence>
<evidence type="ECO:0000256" key="9">
    <source>
        <dbReference type="ARBA" id="ARBA00023049"/>
    </source>
</evidence>
<evidence type="ECO:0000256" key="10">
    <source>
        <dbReference type="PROSITE-ProRule" id="PRU01379"/>
    </source>
</evidence>
<dbReference type="EMBL" id="AMQN01006063">
    <property type="status" value="NOT_ANNOTATED_CDS"/>
    <property type="molecule type" value="Genomic_DNA"/>
</dbReference>
<evidence type="ECO:0000256" key="7">
    <source>
        <dbReference type="ARBA" id="ARBA00022801"/>
    </source>
</evidence>
<dbReference type="Proteomes" id="UP000014760">
    <property type="component" value="Unassembled WGS sequence"/>
</dbReference>
<evidence type="ECO:0000313" key="12">
    <source>
        <dbReference type="EMBL" id="ELU10448.1"/>
    </source>
</evidence>
<evidence type="ECO:0000256" key="1">
    <source>
        <dbReference type="ARBA" id="ARBA00001947"/>
    </source>
</evidence>
<evidence type="ECO:0000313" key="14">
    <source>
        <dbReference type="Proteomes" id="UP000014760"/>
    </source>
</evidence>
<feature type="non-terminal residue" evidence="12">
    <location>
        <position position="1"/>
    </location>
</feature>
<protein>
    <recommendedName>
        <fullName evidence="11">Peptidase M14 domain-containing protein</fullName>
    </recommendedName>
</protein>
<gene>
    <name evidence="12" type="ORF">CAPTEDRAFT_85410</name>
</gene>
<dbReference type="InterPro" id="IPR057246">
    <property type="entry name" value="CARBOXYPEPT_ZN_1"/>
</dbReference>
<dbReference type="GO" id="GO:0004181">
    <property type="term" value="F:metallocarboxypeptidase activity"/>
    <property type="evidence" value="ECO:0007669"/>
    <property type="project" value="InterPro"/>
</dbReference>
<dbReference type="GO" id="GO:0006508">
    <property type="term" value="P:proteolysis"/>
    <property type="evidence" value="ECO:0007669"/>
    <property type="project" value="UniProtKB-KW"/>
</dbReference>
<dbReference type="OMA" id="RERCCNG"/>
<dbReference type="HOGENOM" id="CLU_1726810_0_0_1"/>
<dbReference type="AlphaFoldDB" id="R7UUY4"/>
<dbReference type="InterPro" id="IPR000834">
    <property type="entry name" value="Peptidase_M14"/>
</dbReference>
<dbReference type="PANTHER" id="PTHR11705:SF91">
    <property type="entry name" value="FI01817P-RELATED"/>
    <property type="match status" value="1"/>
</dbReference>
<evidence type="ECO:0000256" key="2">
    <source>
        <dbReference type="ARBA" id="ARBA00005988"/>
    </source>
</evidence>
<dbReference type="STRING" id="283909.R7UUY4"/>
<evidence type="ECO:0000256" key="8">
    <source>
        <dbReference type="ARBA" id="ARBA00022833"/>
    </source>
</evidence>
<dbReference type="FunFam" id="3.40.630.10:FF:000084">
    <property type="entry name" value="Carboxypeptidase B2"/>
    <property type="match status" value="1"/>
</dbReference>
<evidence type="ECO:0000256" key="3">
    <source>
        <dbReference type="ARBA" id="ARBA00022645"/>
    </source>
</evidence>
<comment type="similarity">
    <text evidence="2 10">Belongs to the peptidase M14 family.</text>
</comment>
<keyword evidence="14" id="KW-1185">Reference proteome</keyword>
<dbReference type="GO" id="GO:0005615">
    <property type="term" value="C:extracellular space"/>
    <property type="evidence" value="ECO:0007669"/>
    <property type="project" value="TreeGrafter"/>
</dbReference>
<organism evidence="12">
    <name type="scientific">Capitella teleta</name>
    <name type="common">Polychaete worm</name>
    <dbReference type="NCBI Taxonomy" id="283909"/>
    <lineage>
        <taxon>Eukaryota</taxon>
        <taxon>Metazoa</taxon>
        <taxon>Spiralia</taxon>
        <taxon>Lophotrochozoa</taxon>
        <taxon>Annelida</taxon>
        <taxon>Polychaeta</taxon>
        <taxon>Sedentaria</taxon>
        <taxon>Scolecida</taxon>
        <taxon>Capitellidae</taxon>
        <taxon>Capitella</taxon>
    </lineage>
</organism>
<dbReference type="EMBL" id="KB297495">
    <property type="protein sequence ID" value="ELU10448.1"/>
    <property type="molecule type" value="Genomic_DNA"/>
</dbReference>
<dbReference type="Pfam" id="PF00246">
    <property type="entry name" value="Peptidase_M14"/>
    <property type="match status" value="1"/>
</dbReference>
<keyword evidence="3" id="KW-0121">Carboxypeptidase</keyword>
<dbReference type="Gene3D" id="3.40.630.10">
    <property type="entry name" value="Zn peptidases"/>
    <property type="match status" value="1"/>
</dbReference>
<keyword evidence="7" id="KW-0378">Hydrolase</keyword>
<dbReference type="EnsemblMetazoa" id="CapteT85410">
    <property type="protein sequence ID" value="CapteP85410"/>
    <property type="gene ID" value="CapteG85410"/>
</dbReference>
<dbReference type="GO" id="GO:0008270">
    <property type="term" value="F:zinc ion binding"/>
    <property type="evidence" value="ECO:0007669"/>
    <property type="project" value="InterPro"/>
</dbReference>